<keyword evidence="2" id="KW-1185">Reference proteome</keyword>
<dbReference type="Pfam" id="PF06133">
    <property type="entry name" value="Com_YlbF"/>
    <property type="match status" value="1"/>
</dbReference>
<dbReference type="OrthoDB" id="2083096at2"/>
<gene>
    <name evidence="1" type="ORF">SYNTR_0845</name>
</gene>
<sequence length="129" mass="14127">MSTESIVKMAFDLGNAIASSDEIQNLKDVQAKLTEDKEAYDLIMRYQDAKTKLDNKANEGIIVPDNEESHVQILEQQLNSNSLVKELIAAQEKFDNLMQGVYFAMNQAISGGENCAPSDCGTCGSDCSQ</sequence>
<dbReference type="RefSeq" id="WP_156203337.1">
    <property type="nucleotide sequence ID" value="NZ_CP046457.1"/>
</dbReference>
<evidence type="ECO:0000313" key="2">
    <source>
        <dbReference type="Proteomes" id="UP000426444"/>
    </source>
</evidence>
<dbReference type="AlphaFoldDB" id="A0A6I6D941"/>
<dbReference type="InterPro" id="IPR023378">
    <property type="entry name" value="YheA/YmcA-like_dom_sf"/>
</dbReference>
<evidence type="ECO:0000313" key="1">
    <source>
        <dbReference type="EMBL" id="QGT99438.1"/>
    </source>
</evidence>
<organism evidence="1 2">
    <name type="scientific">Candidatus Syntrophocurvum alkaliphilum</name>
    <dbReference type="NCBI Taxonomy" id="2293317"/>
    <lineage>
        <taxon>Bacteria</taxon>
        <taxon>Bacillati</taxon>
        <taxon>Bacillota</taxon>
        <taxon>Clostridia</taxon>
        <taxon>Eubacteriales</taxon>
        <taxon>Syntrophomonadaceae</taxon>
        <taxon>Candidatus Syntrophocurvum</taxon>
    </lineage>
</organism>
<reference evidence="2" key="1">
    <citation type="journal article" date="2019" name="Microbiology">
        <title>Complete Genome Sequence of an Uncultured Bacterium of the Candidate Phylum Bipolaricaulota.</title>
        <authorList>
            <person name="Kadnikov V.V."/>
            <person name="Mardanov A.V."/>
            <person name="Beletsky A.V."/>
            <person name="Frank Y.A."/>
            <person name="Karnachuk O.V."/>
            <person name="Ravin N.V."/>
        </authorList>
    </citation>
    <scope>NUCLEOTIDE SEQUENCE [LARGE SCALE GENOMIC DNA]</scope>
</reference>
<dbReference type="InterPro" id="IPR010368">
    <property type="entry name" value="Com_YlbF"/>
</dbReference>
<name>A0A6I6D941_9FIRM</name>
<accession>A0A6I6D941</accession>
<protein>
    <submittedName>
        <fullName evidence="1">Uncharacterized protein</fullName>
    </submittedName>
</protein>
<dbReference type="Proteomes" id="UP000426444">
    <property type="component" value="Chromosome"/>
</dbReference>
<proteinExistence type="predicted"/>
<dbReference type="EMBL" id="CP046457">
    <property type="protein sequence ID" value="QGT99438.1"/>
    <property type="molecule type" value="Genomic_DNA"/>
</dbReference>
<dbReference type="KEGG" id="salq:SYNTR_0845"/>
<dbReference type="Gene3D" id="1.20.1500.10">
    <property type="entry name" value="YheA/YmcA-like"/>
    <property type="match status" value="1"/>
</dbReference>
<dbReference type="SUPFAM" id="SSF158622">
    <property type="entry name" value="YheA/YmcA-like"/>
    <property type="match status" value="1"/>
</dbReference>